<feature type="domain" description="ABC transporter" evidence="4">
    <location>
        <begin position="4"/>
        <end position="236"/>
    </location>
</feature>
<evidence type="ECO:0000256" key="2">
    <source>
        <dbReference type="ARBA" id="ARBA00022448"/>
    </source>
</evidence>
<evidence type="ECO:0000313" key="5">
    <source>
        <dbReference type="EMBL" id="MFC4202617.1"/>
    </source>
</evidence>
<protein>
    <submittedName>
        <fullName evidence="5">ABC transporter ATP-binding protein</fullName>
    </submittedName>
</protein>
<dbReference type="CDD" id="cd03293">
    <property type="entry name" value="ABC_NrtD_SsuB_transporters"/>
    <property type="match status" value="1"/>
</dbReference>
<accession>A0ABV8P4Q1</accession>
<keyword evidence="2" id="KW-0813">Transport</keyword>
<evidence type="ECO:0000256" key="3">
    <source>
        <dbReference type="ARBA" id="ARBA00022475"/>
    </source>
</evidence>
<dbReference type="InterPro" id="IPR003593">
    <property type="entry name" value="AAA+_ATPase"/>
</dbReference>
<dbReference type="SMART" id="SM00382">
    <property type="entry name" value="AAA"/>
    <property type="match status" value="1"/>
</dbReference>
<dbReference type="RefSeq" id="WP_217964615.1">
    <property type="nucleotide sequence ID" value="NZ_JAHTBN010000004.1"/>
</dbReference>
<dbReference type="InterPro" id="IPR003439">
    <property type="entry name" value="ABC_transporter-like_ATP-bd"/>
</dbReference>
<reference evidence="6" key="1">
    <citation type="journal article" date="2019" name="Int. J. Syst. Evol. Microbiol.">
        <title>The Global Catalogue of Microorganisms (GCM) 10K type strain sequencing project: providing services to taxonomists for standard genome sequencing and annotation.</title>
        <authorList>
            <consortium name="The Broad Institute Genomics Platform"/>
            <consortium name="The Broad Institute Genome Sequencing Center for Infectious Disease"/>
            <person name="Wu L."/>
            <person name="Ma J."/>
        </authorList>
    </citation>
    <scope>NUCLEOTIDE SEQUENCE [LARGE SCALE GENOMIC DNA]</scope>
    <source>
        <strain evidence="6">LMG 24813</strain>
    </source>
</reference>
<sequence length="252" mass="27126">MLDISIDHVYKTWKTSGGREVSALEGASFNVPRGSFCCIVGPSGSGKSTLFDIIAGLIPADEGQVLVGGKAVEGPGAERGVVFQGQSLFPWRTVQGNVEFGLAARGMGRAERQKIARSFIELVGLSGFEDALPSTLSGGMYQRASVARSLATSPDILLMDEPFGALDAQSREMMQAELIRIWQSQGTTILFITHSVQEAVFLADKIIVMSARPGRVVSDMEVTLPRPRDRTGADFGQVMRDVYEHLHAPAVV</sequence>
<dbReference type="EMBL" id="JBHSBV010000006">
    <property type="protein sequence ID" value="MFC4202617.1"/>
    <property type="molecule type" value="Genomic_DNA"/>
</dbReference>
<keyword evidence="6" id="KW-1185">Reference proteome</keyword>
<dbReference type="Proteomes" id="UP001595848">
    <property type="component" value="Unassembled WGS sequence"/>
</dbReference>
<comment type="similarity">
    <text evidence="1">Belongs to the ABC transporter superfamily.</text>
</comment>
<dbReference type="InterPro" id="IPR050166">
    <property type="entry name" value="ABC_transporter_ATP-bind"/>
</dbReference>
<organism evidence="5 6">
    <name type="scientific">Candidimonas humi</name>
    <dbReference type="NCBI Taxonomy" id="683355"/>
    <lineage>
        <taxon>Bacteria</taxon>
        <taxon>Pseudomonadati</taxon>
        <taxon>Pseudomonadota</taxon>
        <taxon>Betaproteobacteria</taxon>
        <taxon>Burkholderiales</taxon>
        <taxon>Alcaligenaceae</taxon>
        <taxon>Candidimonas</taxon>
    </lineage>
</organism>
<dbReference type="GO" id="GO:0005524">
    <property type="term" value="F:ATP binding"/>
    <property type="evidence" value="ECO:0007669"/>
    <property type="project" value="UniProtKB-KW"/>
</dbReference>
<gene>
    <name evidence="5" type="ORF">ACFOY1_16820</name>
</gene>
<keyword evidence="5" id="KW-0067">ATP-binding</keyword>
<keyword evidence="5" id="KW-0547">Nucleotide-binding</keyword>
<evidence type="ECO:0000259" key="4">
    <source>
        <dbReference type="PROSITE" id="PS50893"/>
    </source>
</evidence>
<keyword evidence="3" id="KW-1003">Cell membrane</keyword>
<evidence type="ECO:0000313" key="6">
    <source>
        <dbReference type="Proteomes" id="UP001595848"/>
    </source>
</evidence>
<name>A0ABV8P4Q1_9BURK</name>
<evidence type="ECO:0000256" key="1">
    <source>
        <dbReference type="ARBA" id="ARBA00005417"/>
    </source>
</evidence>
<comment type="caution">
    <text evidence="5">The sequence shown here is derived from an EMBL/GenBank/DDBJ whole genome shotgun (WGS) entry which is preliminary data.</text>
</comment>
<dbReference type="Pfam" id="PF00005">
    <property type="entry name" value="ABC_tran"/>
    <property type="match status" value="1"/>
</dbReference>
<keyword evidence="3" id="KW-0472">Membrane</keyword>
<dbReference type="PANTHER" id="PTHR42788">
    <property type="entry name" value="TAURINE IMPORT ATP-BINDING PROTEIN-RELATED"/>
    <property type="match status" value="1"/>
</dbReference>
<dbReference type="PANTHER" id="PTHR42788:SF13">
    <property type="entry name" value="ALIPHATIC SULFONATES IMPORT ATP-BINDING PROTEIN SSUB"/>
    <property type="match status" value="1"/>
</dbReference>
<dbReference type="PROSITE" id="PS50893">
    <property type="entry name" value="ABC_TRANSPORTER_2"/>
    <property type="match status" value="1"/>
</dbReference>
<proteinExistence type="inferred from homology"/>